<name>A0A179HVA4_PURLI</name>
<reference evidence="1 2" key="1">
    <citation type="submission" date="2016-02" db="EMBL/GenBank/DDBJ databases">
        <title>Biosynthesis of antibiotic leucinostatins and their inhibition on Phytophthora in bio-control Purpureocillium lilacinum.</title>
        <authorList>
            <person name="Wang G."/>
            <person name="Liu Z."/>
            <person name="Lin R."/>
            <person name="Li E."/>
            <person name="Mao Z."/>
            <person name="Ling J."/>
            <person name="Yin W."/>
            <person name="Xie B."/>
        </authorList>
    </citation>
    <scope>NUCLEOTIDE SEQUENCE [LARGE SCALE GENOMIC DNA]</scope>
    <source>
        <strain evidence="1">PLFJ-1</strain>
    </source>
</reference>
<dbReference type="AlphaFoldDB" id="A0A179HVA4"/>
<protein>
    <submittedName>
        <fullName evidence="1">Uncharacterized protein</fullName>
    </submittedName>
</protein>
<dbReference type="Proteomes" id="UP000078340">
    <property type="component" value="Unassembled WGS sequence"/>
</dbReference>
<organism evidence="1 2">
    <name type="scientific">Purpureocillium lilacinum</name>
    <name type="common">Paecilomyces lilacinus</name>
    <dbReference type="NCBI Taxonomy" id="33203"/>
    <lineage>
        <taxon>Eukaryota</taxon>
        <taxon>Fungi</taxon>
        <taxon>Dikarya</taxon>
        <taxon>Ascomycota</taxon>
        <taxon>Pezizomycotina</taxon>
        <taxon>Sordariomycetes</taxon>
        <taxon>Hypocreomycetidae</taxon>
        <taxon>Hypocreales</taxon>
        <taxon>Ophiocordycipitaceae</taxon>
        <taxon>Purpureocillium</taxon>
    </lineage>
</organism>
<proteinExistence type="predicted"/>
<dbReference type="EMBL" id="LSBI01000002">
    <property type="protein sequence ID" value="OAQ93320.1"/>
    <property type="molecule type" value="Genomic_DNA"/>
</dbReference>
<comment type="caution">
    <text evidence="1">The sequence shown here is derived from an EMBL/GenBank/DDBJ whole genome shotgun (WGS) entry which is preliminary data.</text>
</comment>
<sequence length="143" mass="15786">MLSSSSSSSPGLGTTHTLLGVALGGGVKRIARWAAANEIGRECWGRAREWDGMDGLGADRAQANSPPTIHPTRSVGSFCRFVTADEVRWRGWKGQAGERWHKRALLEARSRYGERVRECSNGPRAEPVRRAWPDRASIARMNE</sequence>
<evidence type="ECO:0000313" key="1">
    <source>
        <dbReference type="EMBL" id="OAQ93320.1"/>
    </source>
</evidence>
<evidence type="ECO:0000313" key="2">
    <source>
        <dbReference type="Proteomes" id="UP000078340"/>
    </source>
</evidence>
<gene>
    <name evidence="1" type="ORF">VFPFJ_02481</name>
</gene>
<accession>A0A179HVA4</accession>